<dbReference type="Proteomes" id="UP001652445">
    <property type="component" value="Unassembled WGS sequence"/>
</dbReference>
<dbReference type="RefSeq" id="WP_262683002.1">
    <property type="nucleotide sequence ID" value="NZ_JAOQIO010000007.1"/>
</dbReference>
<proteinExistence type="predicted"/>
<dbReference type="EMBL" id="JAOQIO010000007">
    <property type="protein sequence ID" value="MCU6791452.1"/>
    <property type="molecule type" value="Genomic_DNA"/>
</dbReference>
<evidence type="ECO:0000313" key="2">
    <source>
        <dbReference type="Proteomes" id="UP001652445"/>
    </source>
</evidence>
<gene>
    <name evidence="1" type="ORF">OB236_04830</name>
</gene>
<sequence length="220" mass="25006">MASGVVDIQVSKELAENTIVIIYNCEGGLPNDLHLIRDGYEVTLQRADLEGKVRVVHEQGSDCSFNYIEVDPLTARKFRMRHGSRFTLVYDPNVNRLRIRRITTSHAHGFLVSEPRKHRDGSIIIGYTLLSWLGIPSTPNMVITVANGSISKKLKVVIPENELETDFRLTAINMRRFGLKPGKKWGLVYNQLTQTMKVMPVAATASRRIRPRLTKPTRRR</sequence>
<organism evidence="1 2">
    <name type="scientific">Paenibacillus baimaensis</name>
    <dbReference type="NCBI Taxonomy" id="2982185"/>
    <lineage>
        <taxon>Bacteria</taxon>
        <taxon>Bacillati</taxon>
        <taxon>Bacillota</taxon>
        <taxon>Bacilli</taxon>
        <taxon>Bacillales</taxon>
        <taxon>Paenibacillaceae</taxon>
        <taxon>Paenibacillus</taxon>
    </lineage>
</organism>
<keyword evidence="2" id="KW-1185">Reference proteome</keyword>
<comment type="caution">
    <text evidence="1">The sequence shown here is derived from an EMBL/GenBank/DDBJ whole genome shotgun (WGS) entry which is preliminary data.</text>
</comment>
<protein>
    <submittedName>
        <fullName evidence="1">Uncharacterized protein</fullName>
    </submittedName>
</protein>
<reference evidence="1 2" key="1">
    <citation type="submission" date="2022-09" db="EMBL/GenBank/DDBJ databases">
        <authorList>
            <person name="Han X.L."/>
            <person name="Wang Q."/>
            <person name="Lu T."/>
        </authorList>
    </citation>
    <scope>NUCLEOTIDE SEQUENCE [LARGE SCALE GENOMIC DNA]</scope>
    <source>
        <strain evidence="1 2">WQ 127069</strain>
    </source>
</reference>
<accession>A0ABT2UA60</accession>
<evidence type="ECO:0000313" key="1">
    <source>
        <dbReference type="EMBL" id="MCU6791452.1"/>
    </source>
</evidence>
<name>A0ABT2UA60_9BACL</name>